<proteinExistence type="predicted"/>
<protein>
    <recommendedName>
        <fullName evidence="3">DUF1330 domain-containing protein</fullName>
    </recommendedName>
</protein>
<sequence>MNETDDEVTLCCLLWAHEGMGHELSAYEDDVLALLPQHSGRVVQRAYGTGDDGAPDEIQLIHFDSAAGLDSFLADPHRVSLSARRDRAVRRTKTFPIRLR</sequence>
<keyword evidence="2" id="KW-1185">Reference proteome</keyword>
<accession>A0ABV5JL12</accession>
<dbReference type="Proteomes" id="UP001589700">
    <property type="component" value="Unassembled WGS sequence"/>
</dbReference>
<dbReference type="EMBL" id="JBHMDY010000001">
    <property type="protein sequence ID" value="MFB9258413.1"/>
    <property type="molecule type" value="Genomic_DNA"/>
</dbReference>
<evidence type="ECO:0000313" key="2">
    <source>
        <dbReference type="Proteomes" id="UP001589700"/>
    </source>
</evidence>
<reference evidence="1 2" key="1">
    <citation type="submission" date="2024-09" db="EMBL/GenBank/DDBJ databases">
        <authorList>
            <person name="Sun Q."/>
            <person name="Mori K."/>
        </authorList>
    </citation>
    <scope>NUCLEOTIDE SEQUENCE [LARGE SCALE GENOMIC DNA]</scope>
    <source>
        <strain evidence="1 2">CCM 7659</strain>
    </source>
</reference>
<comment type="caution">
    <text evidence="1">The sequence shown here is derived from an EMBL/GenBank/DDBJ whole genome shotgun (WGS) entry which is preliminary data.</text>
</comment>
<organism evidence="1 2">
    <name type="scientific">Dietzia aerolata</name>
    <dbReference type="NCBI Taxonomy" id="595984"/>
    <lineage>
        <taxon>Bacteria</taxon>
        <taxon>Bacillati</taxon>
        <taxon>Actinomycetota</taxon>
        <taxon>Actinomycetes</taxon>
        <taxon>Mycobacteriales</taxon>
        <taxon>Dietziaceae</taxon>
        <taxon>Dietzia</taxon>
    </lineage>
</organism>
<dbReference type="RefSeq" id="WP_338403640.1">
    <property type="nucleotide sequence ID" value="NZ_JAALDM010000307.1"/>
</dbReference>
<name>A0ABV5JL12_9ACTN</name>
<evidence type="ECO:0000313" key="1">
    <source>
        <dbReference type="EMBL" id="MFB9258413.1"/>
    </source>
</evidence>
<gene>
    <name evidence="1" type="ORF">ACFFVD_01180</name>
</gene>
<evidence type="ECO:0008006" key="3">
    <source>
        <dbReference type="Google" id="ProtNLM"/>
    </source>
</evidence>